<dbReference type="OrthoDB" id="2841294at2759"/>
<proteinExistence type="predicted"/>
<sequence>MKAVFAVLALAASAFAQGIAIFSPAAGQNITAGNGVEVVVQKPDSLTGSTDIGVAVLIQHCTQNPCEDVSQDLGTVFYAGAFTPTRQQGVADGQPAQQFFASVPQSFPKGPAVLSVPHSVLVGAGPNFVNEIVNVTINIS</sequence>
<feature type="chain" id="PRO_5005201496" evidence="1">
    <location>
        <begin position="17"/>
        <end position="140"/>
    </location>
</feature>
<reference evidence="2 3" key="1">
    <citation type="submission" date="2015-04" db="EMBL/GenBank/DDBJ databases">
        <title>Complete genome sequence of Schizopora paradoxa KUC8140, a cosmopolitan wood degrader in East Asia.</title>
        <authorList>
            <consortium name="DOE Joint Genome Institute"/>
            <person name="Min B."/>
            <person name="Park H."/>
            <person name="Jang Y."/>
            <person name="Kim J.-J."/>
            <person name="Kim K.H."/>
            <person name="Pangilinan J."/>
            <person name="Lipzen A."/>
            <person name="Riley R."/>
            <person name="Grigoriev I.V."/>
            <person name="Spatafora J.W."/>
            <person name="Choi I.-G."/>
        </authorList>
    </citation>
    <scope>NUCLEOTIDE SEQUENCE [LARGE SCALE GENOMIC DNA]</scope>
    <source>
        <strain evidence="2 3">KUC8140</strain>
    </source>
</reference>
<organism evidence="2 3">
    <name type="scientific">Schizopora paradoxa</name>
    <dbReference type="NCBI Taxonomy" id="27342"/>
    <lineage>
        <taxon>Eukaryota</taxon>
        <taxon>Fungi</taxon>
        <taxon>Dikarya</taxon>
        <taxon>Basidiomycota</taxon>
        <taxon>Agaricomycotina</taxon>
        <taxon>Agaricomycetes</taxon>
        <taxon>Hymenochaetales</taxon>
        <taxon>Schizoporaceae</taxon>
        <taxon>Schizopora</taxon>
    </lineage>
</organism>
<dbReference type="AlphaFoldDB" id="A0A0H2RG00"/>
<evidence type="ECO:0000256" key="1">
    <source>
        <dbReference type="SAM" id="SignalP"/>
    </source>
</evidence>
<gene>
    <name evidence="2" type="ORF">SCHPADRAFT_906568</name>
</gene>
<keyword evidence="1" id="KW-0732">Signal</keyword>
<feature type="signal peptide" evidence="1">
    <location>
        <begin position="1"/>
        <end position="16"/>
    </location>
</feature>
<dbReference type="InterPro" id="IPR045469">
    <property type="entry name" value="Nis1"/>
</dbReference>
<dbReference type="EMBL" id="KQ086017">
    <property type="protein sequence ID" value="KLO10764.1"/>
    <property type="molecule type" value="Genomic_DNA"/>
</dbReference>
<accession>A0A0H2RG00</accession>
<dbReference type="Pfam" id="PF19271">
    <property type="entry name" value="Nis1"/>
    <property type="match status" value="1"/>
</dbReference>
<evidence type="ECO:0000313" key="2">
    <source>
        <dbReference type="EMBL" id="KLO10764.1"/>
    </source>
</evidence>
<name>A0A0H2RG00_9AGAM</name>
<evidence type="ECO:0000313" key="3">
    <source>
        <dbReference type="Proteomes" id="UP000053477"/>
    </source>
</evidence>
<protein>
    <submittedName>
        <fullName evidence="2">Uncharacterized protein</fullName>
    </submittedName>
</protein>
<dbReference type="Proteomes" id="UP000053477">
    <property type="component" value="Unassembled WGS sequence"/>
</dbReference>
<dbReference type="InParanoid" id="A0A0H2RG00"/>
<keyword evidence="3" id="KW-1185">Reference proteome</keyword>